<dbReference type="GO" id="GO:0016020">
    <property type="term" value="C:membrane"/>
    <property type="evidence" value="ECO:0007669"/>
    <property type="project" value="InterPro"/>
</dbReference>
<dbReference type="Proteomes" id="UP000885832">
    <property type="component" value="Unassembled WGS sequence"/>
</dbReference>
<evidence type="ECO:0000256" key="2">
    <source>
        <dbReference type="SAM" id="Phobius"/>
    </source>
</evidence>
<dbReference type="AlphaFoldDB" id="A0A832N3J6"/>
<protein>
    <submittedName>
        <fullName evidence="4">Sensor histidine kinase</fullName>
    </submittedName>
</protein>
<gene>
    <name evidence="4" type="ORF">ENJ65_04375</name>
</gene>
<dbReference type="InterPro" id="IPR010559">
    <property type="entry name" value="Sig_transdc_His_kin_internal"/>
</dbReference>
<dbReference type="PANTHER" id="PTHR34220">
    <property type="entry name" value="SENSOR HISTIDINE KINASE YPDA"/>
    <property type="match status" value="1"/>
</dbReference>
<feature type="transmembrane region" description="Helical" evidence="2">
    <location>
        <begin position="126"/>
        <end position="147"/>
    </location>
</feature>
<dbReference type="Gene3D" id="3.30.565.10">
    <property type="entry name" value="Histidine kinase-like ATPase, C-terminal domain"/>
    <property type="match status" value="1"/>
</dbReference>
<accession>A0A832N3J6</accession>
<sequence>MSMAASISPRLNTLNPQKSKTNSASVRYHSFKRQQIQAQMVQTAPNSSATQNRTFLPDFCHIRIVFSVIIIAELLAFVLTLATPSARGGDWDYLSLVSIYILWVALCSIALLCSLKNMLARLSNNLAAIAAFCLLLLTTAAFSEAAYQVSLRFGAGALRINMSHLEFFSRNLAICAIASLLTLRYFYLQHQLKLNIEAENQFRLQALQARIRPHFLFNALNTITSLIRHQPQRAEEAVEDLSDLFRHTLNNAEVQLPLSTEIEIAQRYLDMEQLRLGERLNVEWDIDAIPEDAALPSLTLQPLLENAICHGIELISQGGTITIQGQRKGNTLIITISNPLPGMDENSLRKRQGMHIALDNIRQRMHVHYQEDGKLINQQQGDSYLVELRLPYQAYRNHEHSDRRR</sequence>
<feature type="transmembrane region" description="Helical" evidence="2">
    <location>
        <begin position="62"/>
        <end position="81"/>
    </location>
</feature>
<organism evidence="4">
    <name type="scientific">Candidatus Tenderia electrophaga</name>
    <dbReference type="NCBI Taxonomy" id="1748243"/>
    <lineage>
        <taxon>Bacteria</taxon>
        <taxon>Pseudomonadati</taxon>
        <taxon>Pseudomonadota</taxon>
        <taxon>Gammaproteobacteria</taxon>
        <taxon>Candidatus Tenderiales</taxon>
        <taxon>Candidatus Tenderiaceae</taxon>
        <taxon>Candidatus Tenderia</taxon>
    </lineage>
</organism>
<feature type="transmembrane region" description="Helical" evidence="2">
    <location>
        <begin position="167"/>
        <end position="187"/>
    </location>
</feature>
<evidence type="ECO:0000259" key="3">
    <source>
        <dbReference type="Pfam" id="PF06580"/>
    </source>
</evidence>
<reference evidence="4" key="1">
    <citation type="journal article" date="2020" name="mSystems">
        <title>Genome- and Community-Level Interaction Insights into Carbon Utilization and Element Cycling Functions of Hydrothermarchaeota in Hydrothermal Sediment.</title>
        <authorList>
            <person name="Zhou Z."/>
            <person name="Liu Y."/>
            <person name="Xu W."/>
            <person name="Pan J."/>
            <person name="Luo Z.H."/>
            <person name="Li M."/>
        </authorList>
    </citation>
    <scope>NUCLEOTIDE SEQUENCE [LARGE SCALE GENOMIC DNA]</scope>
    <source>
        <strain evidence="4">HyVt-505</strain>
    </source>
</reference>
<comment type="caution">
    <text evidence="4">The sequence shown here is derived from an EMBL/GenBank/DDBJ whole genome shotgun (WGS) entry which is preliminary data.</text>
</comment>
<dbReference type="PANTHER" id="PTHR34220:SF7">
    <property type="entry name" value="SENSOR HISTIDINE KINASE YPDA"/>
    <property type="match status" value="1"/>
</dbReference>
<dbReference type="SUPFAM" id="SSF55874">
    <property type="entry name" value="ATPase domain of HSP90 chaperone/DNA topoisomerase II/histidine kinase"/>
    <property type="match status" value="1"/>
</dbReference>
<name>A0A832N3J6_9GAMM</name>
<keyword evidence="2" id="KW-0812">Transmembrane</keyword>
<proteinExistence type="predicted"/>
<dbReference type="Pfam" id="PF06580">
    <property type="entry name" value="His_kinase"/>
    <property type="match status" value="1"/>
</dbReference>
<keyword evidence="4" id="KW-0418">Kinase</keyword>
<dbReference type="InterPro" id="IPR036890">
    <property type="entry name" value="HATPase_C_sf"/>
</dbReference>
<dbReference type="GO" id="GO:0000155">
    <property type="term" value="F:phosphorelay sensor kinase activity"/>
    <property type="evidence" value="ECO:0007669"/>
    <property type="project" value="InterPro"/>
</dbReference>
<evidence type="ECO:0000313" key="4">
    <source>
        <dbReference type="EMBL" id="HHJ80850.1"/>
    </source>
</evidence>
<dbReference type="InterPro" id="IPR050640">
    <property type="entry name" value="Bact_2-comp_sensor_kinase"/>
</dbReference>
<feature type="compositionally biased region" description="Polar residues" evidence="1">
    <location>
        <begin position="9"/>
        <end position="22"/>
    </location>
</feature>
<keyword evidence="2" id="KW-0472">Membrane</keyword>
<feature type="domain" description="Signal transduction histidine kinase internal region" evidence="3">
    <location>
        <begin position="203"/>
        <end position="280"/>
    </location>
</feature>
<keyword evidence="4" id="KW-0808">Transferase</keyword>
<feature type="region of interest" description="Disordered" evidence="1">
    <location>
        <begin position="1"/>
        <end position="22"/>
    </location>
</feature>
<dbReference type="EMBL" id="DRNF01000274">
    <property type="protein sequence ID" value="HHJ80850.1"/>
    <property type="molecule type" value="Genomic_DNA"/>
</dbReference>
<evidence type="ECO:0000256" key="1">
    <source>
        <dbReference type="SAM" id="MobiDB-lite"/>
    </source>
</evidence>
<keyword evidence="2" id="KW-1133">Transmembrane helix</keyword>
<feature type="transmembrane region" description="Helical" evidence="2">
    <location>
        <begin position="93"/>
        <end position="114"/>
    </location>
</feature>